<dbReference type="Gene3D" id="1.10.1220.10">
    <property type="entry name" value="Met repressor-like"/>
    <property type="match status" value="1"/>
</dbReference>
<dbReference type="EMBL" id="WHJH01000004">
    <property type="protein sequence ID" value="NHZ88628.1"/>
    <property type="molecule type" value="Genomic_DNA"/>
</dbReference>
<dbReference type="InterPro" id="IPR013321">
    <property type="entry name" value="Arc_rbn_hlx_hlx"/>
</dbReference>
<reference evidence="2 3" key="1">
    <citation type="submission" date="2019-10" db="EMBL/GenBank/DDBJ databases">
        <title>Taxonomy of Antarctic Massilia spp.: description of Massilia rubra sp. nov., Massilia aquatica sp. nov., Massilia mucilaginosa sp. nov., Massilia frigida sp. nov. isolated from streams, lakes and regoliths.</title>
        <authorList>
            <person name="Holochova P."/>
            <person name="Sedlacek I."/>
            <person name="Kralova S."/>
            <person name="Maslanova I."/>
            <person name="Busse H.-J."/>
            <person name="Stankova E."/>
            <person name="Vrbovska V."/>
            <person name="Kovarovic V."/>
            <person name="Bartak M."/>
            <person name="Svec P."/>
            <person name="Pantucek R."/>
        </authorList>
    </citation>
    <scope>NUCLEOTIDE SEQUENCE [LARGE SCALE GENOMIC DNA]</scope>
    <source>
        <strain evidence="2 3">CCM 8733</strain>
    </source>
</reference>
<evidence type="ECO:0000259" key="1">
    <source>
        <dbReference type="Pfam" id="PF03869"/>
    </source>
</evidence>
<gene>
    <name evidence="2" type="ORF">F2P45_06265</name>
</gene>
<comment type="caution">
    <text evidence="2">The sequence shown here is derived from an EMBL/GenBank/DDBJ whole genome shotgun (WGS) entry which is preliminary data.</text>
</comment>
<dbReference type="InterPro" id="IPR010985">
    <property type="entry name" value="Ribbon_hlx_hlx"/>
</dbReference>
<dbReference type="InterPro" id="IPR005569">
    <property type="entry name" value="Arc_DNA-bd_dom"/>
</dbReference>
<organism evidence="2 3">
    <name type="scientific">Massilia mucilaginosa</name>
    <dbReference type="NCBI Taxonomy" id="2609282"/>
    <lineage>
        <taxon>Bacteria</taxon>
        <taxon>Pseudomonadati</taxon>
        <taxon>Pseudomonadota</taxon>
        <taxon>Betaproteobacteria</taxon>
        <taxon>Burkholderiales</taxon>
        <taxon>Oxalobacteraceae</taxon>
        <taxon>Telluria group</taxon>
        <taxon>Massilia</taxon>
    </lineage>
</organism>
<proteinExistence type="predicted"/>
<evidence type="ECO:0000313" key="2">
    <source>
        <dbReference type="EMBL" id="NHZ88628.1"/>
    </source>
</evidence>
<name>A0ABX0NP97_9BURK</name>
<evidence type="ECO:0000313" key="3">
    <source>
        <dbReference type="Proteomes" id="UP000609726"/>
    </source>
</evidence>
<protein>
    <submittedName>
        <fullName evidence="2">Arc family DNA-binding protein</fullName>
    </submittedName>
</protein>
<accession>A0ABX0NP97</accession>
<sequence length="93" mass="9982">MNSENSGRAPQLADKFVLRLPDGMRAQIAARAKENNRSMNAEIVFRLALSLEPGHMGSTNDAQAAAIAEKLAAPTNRQTLESVVETLLKLGGH</sequence>
<keyword evidence="2" id="KW-0238">DNA-binding</keyword>
<dbReference type="GO" id="GO:0003677">
    <property type="term" value="F:DNA binding"/>
    <property type="evidence" value="ECO:0007669"/>
    <property type="project" value="UniProtKB-KW"/>
</dbReference>
<dbReference type="Proteomes" id="UP000609726">
    <property type="component" value="Unassembled WGS sequence"/>
</dbReference>
<dbReference type="SUPFAM" id="SSF47598">
    <property type="entry name" value="Ribbon-helix-helix"/>
    <property type="match status" value="1"/>
</dbReference>
<keyword evidence="3" id="KW-1185">Reference proteome</keyword>
<feature type="domain" description="Arc-like DNA binding" evidence="1">
    <location>
        <begin position="13"/>
        <end position="51"/>
    </location>
</feature>
<dbReference type="Pfam" id="PF03869">
    <property type="entry name" value="Arc"/>
    <property type="match status" value="1"/>
</dbReference>